<feature type="chain" id="PRO_5034697580" evidence="1">
    <location>
        <begin position="19"/>
        <end position="116"/>
    </location>
</feature>
<sequence length="116" mass="12865">MAWITVVFFAATVAGALAQFPPGGYGKTNYVNPYVNQIVFSVKGDIVSRLNDMGIRVYGFEPLFYRARAAVGSGYLVKIRINYGRYIHVTIHQHFSGTPPELQEVEVGKSLLEPLV</sequence>
<name>A0A8B8AV05_CRAVI</name>
<evidence type="ECO:0000256" key="1">
    <source>
        <dbReference type="SAM" id="SignalP"/>
    </source>
</evidence>
<protein>
    <submittedName>
        <fullName evidence="3">Cystatin-A-like</fullName>
    </submittedName>
</protein>
<evidence type="ECO:0000313" key="2">
    <source>
        <dbReference type="Proteomes" id="UP000694844"/>
    </source>
</evidence>
<keyword evidence="2" id="KW-1185">Reference proteome</keyword>
<keyword evidence="1" id="KW-0732">Signal</keyword>
<dbReference type="Proteomes" id="UP000694844">
    <property type="component" value="Chromosome 7"/>
</dbReference>
<accession>A0A8B8AV05</accession>
<dbReference type="KEGG" id="cvn:111105145"/>
<reference evidence="3" key="1">
    <citation type="submission" date="2025-08" db="UniProtKB">
        <authorList>
            <consortium name="RefSeq"/>
        </authorList>
    </citation>
    <scope>IDENTIFICATION</scope>
    <source>
        <tissue evidence="3">Whole sample</tissue>
    </source>
</reference>
<organism evidence="2 3">
    <name type="scientific">Crassostrea virginica</name>
    <name type="common">Eastern oyster</name>
    <dbReference type="NCBI Taxonomy" id="6565"/>
    <lineage>
        <taxon>Eukaryota</taxon>
        <taxon>Metazoa</taxon>
        <taxon>Spiralia</taxon>
        <taxon>Lophotrochozoa</taxon>
        <taxon>Mollusca</taxon>
        <taxon>Bivalvia</taxon>
        <taxon>Autobranchia</taxon>
        <taxon>Pteriomorphia</taxon>
        <taxon>Ostreida</taxon>
        <taxon>Ostreoidea</taxon>
        <taxon>Ostreidae</taxon>
        <taxon>Crassostrea</taxon>
    </lineage>
</organism>
<dbReference type="GeneID" id="111105145"/>
<evidence type="ECO:0000313" key="3">
    <source>
        <dbReference type="RefSeq" id="XP_022295025.1"/>
    </source>
</evidence>
<dbReference type="AlphaFoldDB" id="A0A8B8AV05"/>
<proteinExistence type="predicted"/>
<gene>
    <name evidence="3" type="primary">LOC111105145</name>
</gene>
<dbReference type="Gene3D" id="3.10.450.10">
    <property type="match status" value="1"/>
</dbReference>
<dbReference type="RefSeq" id="XP_022295025.1">
    <property type="nucleotide sequence ID" value="XM_022439317.1"/>
</dbReference>
<feature type="signal peptide" evidence="1">
    <location>
        <begin position="1"/>
        <end position="18"/>
    </location>
</feature>
<dbReference type="OrthoDB" id="2429551at2759"/>